<feature type="region of interest" description="Disordered" evidence="1">
    <location>
        <begin position="1"/>
        <end position="138"/>
    </location>
</feature>
<feature type="compositionally biased region" description="Low complexity" evidence="1">
    <location>
        <begin position="39"/>
        <end position="61"/>
    </location>
</feature>
<evidence type="ECO:0000256" key="1">
    <source>
        <dbReference type="SAM" id="MobiDB-lite"/>
    </source>
</evidence>
<feature type="compositionally biased region" description="Basic and acidic residues" evidence="1">
    <location>
        <begin position="97"/>
        <end position="116"/>
    </location>
</feature>
<reference evidence="3" key="1">
    <citation type="submission" date="2025-08" db="UniProtKB">
        <authorList>
            <consortium name="RefSeq"/>
        </authorList>
    </citation>
    <scope>IDENTIFICATION</scope>
    <source>
        <tissue evidence="3">Blood</tissue>
    </source>
</reference>
<sequence>MLVEAAAGHPGISPAGGGSGRGRSGVRRGRGQEGGALVGRGRAARAPAPGGRRGGQAFPGAFPARSTDSLGQGNVRARRDPAVDPVARQESSNYGEKTGRSESDCRGSPEFSREQPPDALQERGAQSAGAALKPAGPAAGARLAGACLECRRPPE</sequence>
<accession>A0A6J3F7A4</accession>
<dbReference type="Proteomes" id="UP000504640">
    <property type="component" value="Unplaced"/>
</dbReference>
<name>A0A6J3F7A4_SAPAP</name>
<feature type="compositionally biased region" description="Low complexity" evidence="1">
    <location>
        <begin position="128"/>
        <end position="138"/>
    </location>
</feature>
<proteinExistence type="predicted"/>
<keyword evidence="2" id="KW-1185">Reference proteome</keyword>
<dbReference type="RefSeq" id="XP_032101539.1">
    <property type="nucleotide sequence ID" value="XM_032245648.1"/>
</dbReference>
<dbReference type="AlphaFoldDB" id="A0A6J3F7A4"/>
<evidence type="ECO:0000313" key="3">
    <source>
        <dbReference type="RefSeq" id="XP_032101539.1"/>
    </source>
</evidence>
<gene>
    <name evidence="3" type="primary">LOC116528387</name>
</gene>
<dbReference type="GeneID" id="116528387"/>
<feature type="compositionally biased region" description="Gly residues" evidence="1">
    <location>
        <begin position="14"/>
        <end position="23"/>
    </location>
</feature>
<evidence type="ECO:0000313" key="2">
    <source>
        <dbReference type="Proteomes" id="UP000504640"/>
    </source>
</evidence>
<feature type="compositionally biased region" description="Low complexity" evidence="1">
    <location>
        <begin position="1"/>
        <end position="13"/>
    </location>
</feature>
<protein>
    <submittedName>
        <fullName evidence="3">Collagen alpha-1(I) chain-like</fullName>
    </submittedName>
</protein>
<organism evidence="2 3">
    <name type="scientific">Sapajus apella</name>
    <name type="common">Brown-capped capuchin</name>
    <name type="synonym">Cebus apella</name>
    <dbReference type="NCBI Taxonomy" id="9515"/>
    <lineage>
        <taxon>Eukaryota</taxon>
        <taxon>Metazoa</taxon>
        <taxon>Chordata</taxon>
        <taxon>Craniata</taxon>
        <taxon>Vertebrata</taxon>
        <taxon>Euteleostomi</taxon>
        <taxon>Mammalia</taxon>
        <taxon>Eutheria</taxon>
        <taxon>Euarchontoglires</taxon>
        <taxon>Primates</taxon>
        <taxon>Haplorrhini</taxon>
        <taxon>Platyrrhini</taxon>
        <taxon>Cebidae</taxon>
        <taxon>Cebinae</taxon>
        <taxon>Sapajus</taxon>
    </lineage>
</organism>